<dbReference type="EMBL" id="CAXLJM020000039">
    <property type="protein sequence ID" value="CAL8108140.1"/>
    <property type="molecule type" value="Genomic_DNA"/>
</dbReference>
<feature type="compositionally biased region" description="Acidic residues" evidence="1">
    <location>
        <begin position="64"/>
        <end position="77"/>
    </location>
</feature>
<proteinExistence type="predicted"/>
<evidence type="ECO:0000256" key="1">
    <source>
        <dbReference type="SAM" id="MobiDB-lite"/>
    </source>
</evidence>
<dbReference type="Proteomes" id="UP001642540">
    <property type="component" value="Unassembled WGS sequence"/>
</dbReference>
<feature type="compositionally biased region" description="Basic and acidic residues" evidence="1">
    <location>
        <begin position="38"/>
        <end position="47"/>
    </location>
</feature>
<comment type="caution">
    <text evidence="2">The sequence shown here is derived from an EMBL/GenBank/DDBJ whole genome shotgun (WGS) entry which is preliminary data.</text>
</comment>
<evidence type="ECO:0008006" key="4">
    <source>
        <dbReference type="Google" id="ProtNLM"/>
    </source>
</evidence>
<keyword evidence="3" id="KW-1185">Reference proteome</keyword>
<evidence type="ECO:0000313" key="2">
    <source>
        <dbReference type="EMBL" id="CAL8108140.1"/>
    </source>
</evidence>
<gene>
    <name evidence="2" type="ORF">ODALV1_LOCUS12887</name>
</gene>
<feature type="region of interest" description="Disordered" evidence="1">
    <location>
        <begin position="24"/>
        <end position="86"/>
    </location>
</feature>
<sequence length="252" mass="28203">MSDSDFDGATDGVDVTGDKVEGVAAALNLPGPSTSIQKDQKTPKLEVESEVGGGHGRKNNDSSSSDEDDDDDDDSSESSDSIGDYVDLPPRRILRKLTYELSERFQNLDEAKAYVRGLQSWKINDYRTLANNNTKHNYICRFVKGCPARMYLLEHDTIDLYLSTTEHSHPPMVRKPFGMSEEVKAKINRLYRKGITGPVSLQKALKEAGLEEPTITQLTGYTRRIRDKIRAKISKRTRKANKGSCSVEMKLE</sequence>
<reference evidence="2 3" key="1">
    <citation type="submission" date="2024-08" db="EMBL/GenBank/DDBJ databases">
        <authorList>
            <person name="Cucini C."/>
            <person name="Frati F."/>
        </authorList>
    </citation>
    <scope>NUCLEOTIDE SEQUENCE [LARGE SCALE GENOMIC DNA]</scope>
</reference>
<name>A0ABP1QLV3_9HEXA</name>
<protein>
    <recommendedName>
        <fullName evidence="4">FLYWCH-type domain-containing protein</fullName>
    </recommendedName>
</protein>
<organism evidence="2 3">
    <name type="scientific">Orchesella dallaii</name>
    <dbReference type="NCBI Taxonomy" id="48710"/>
    <lineage>
        <taxon>Eukaryota</taxon>
        <taxon>Metazoa</taxon>
        <taxon>Ecdysozoa</taxon>
        <taxon>Arthropoda</taxon>
        <taxon>Hexapoda</taxon>
        <taxon>Collembola</taxon>
        <taxon>Entomobryomorpha</taxon>
        <taxon>Entomobryoidea</taxon>
        <taxon>Orchesellidae</taxon>
        <taxon>Orchesellinae</taxon>
        <taxon>Orchesella</taxon>
    </lineage>
</organism>
<accession>A0ABP1QLV3</accession>
<evidence type="ECO:0000313" key="3">
    <source>
        <dbReference type="Proteomes" id="UP001642540"/>
    </source>
</evidence>